<dbReference type="PANTHER" id="PTHR22893">
    <property type="entry name" value="NADH OXIDOREDUCTASE-RELATED"/>
    <property type="match status" value="1"/>
</dbReference>
<evidence type="ECO:0000259" key="2">
    <source>
        <dbReference type="Pfam" id="PF00724"/>
    </source>
</evidence>
<comment type="caution">
    <text evidence="3">The sequence shown here is derived from an EMBL/GenBank/DDBJ whole genome shotgun (WGS) entry which is preliminary data.</text>
</comment>
<dbReference type="InterPro" id="IPR045247">
    <property type="entry name" value="Oye-like"/>
</dbReference>
<dbReference type="Gene3D" id="3.20.20.70">
    <property type="entry name" value="Aldolase class I"/>
    <property type="match status" value="1"/>
</dbReference>
<dbReference type="GO" id="GO:0010181">
    <property type="term" value="F:FMN binding"/>
    <property type="evidence" value="ECO:0007669"/>
    <property type="project" value="InterPro"/>
</dbReference>
<evidence type="ECO:0000313" key="3">
    <source>
        <dbReference type="EMBL" id="KAF3071343.1"/>
    </source>
</evidence>
<dbReference type="Proteomes" id="UP000801864">
    <property type="component" value="Unassembled WGS sequence"/>
</dbReference>
<dbReference type="AlphaFoldDB" id="A0A9P5CE70"/>
<dbReference type="PANTHER" id="PTHR22893:SF91">
    <property type="entry name" value="NADPH DEHYDROGENASE 2-RELATED"/>
    <property type="match status" value="1"/>
</dbReference>
<proteinExistence type="predicted"/>
<name>A0A9P5CE70_9HYPO</name>
<keyword evidence="4" id="KW-1185">Reference proteome</keyword>
<organism evidence="3 4">
    <name type="scientific">Trichoderma lentiforme</name>
    <dbReference type="NCBI Taxonomy" id="1567552"/>
    <lineage>
        <taxon>Eukaryota</taxon>
        <taxon>Fungi</taxon>
        <taxon>Dikarya</taxon>
        <taxon>Ascomycota</taxon>
        <taxon>Pezizomycotina</taxon>
        <taxon>Sordariomycetes</taxon>
        <taxon>Hypocreomycetidae</taxon>
        <taxon>Hypocreales</taxon>
        <taxon>Hypocreaceae</taxon>
        <taxon>Trichoderma</taxon>
    </lineage>
</organism>
<dbReference type="InterPro" id="IPR001155">
    <property type="entry name" value="OxRdtase_FMN_N"/>
</dbReference>
<dbReference type="InterPro" id="IPR013785">
    <property type="entry name" value="Aldolase_TIM"/>
</dbReference>
<protein>
    <submittedName>
        <fullName evidence="3">Chanoclavine-I aldehyde reductase easA</fullName>
    </submittedName>
</protein>
<dbReference type="EMBL" id="QLNT01000010">
    <property type="protein sequence ID" value="KAF3071343.1"/>
    <property type="molecule type" value="Genomic_DNA"/>
</dbReference>
<reference evidence="3 4" key="1">
    <citation type="submission" date="2018-06" db="EMBL/GenBank/DDBJ databases">
        <title>Genome analysis of cellulolytic fungus Trichoderma lentiforme CFAM-422.</title>
        <authorList>
            <person name="Steindorff A.S."/>
            <person name="Formighieri E.F."/>
            <person name="Midorikawa G.E.O."/>
            <person name="Tamietti M.S."/>
            <person name="Ramos E.Z."/>
            <person name="Silva A.S."/>
            <person name="Bon E.P.S."/>
            <person name="Mendes T.D."/>
            <person name="Damaso M.C.T."/>
            <person name="Favaro L.C.L."/>
        </authorList>
    </citation>
    <scope>NUCLEOTIDE SEQUENCE [LARGE SCALE GENOMIC DNA]</scope>
    <source>
        <strain evidence="3 4">CFAM-422</strain>
    </source>
</reference>
<sequence>MDESRLFTPLNIGNIEIKNRIGMAGVSRFRADDQHVPTDLMKEYYCQRASVPGTLLITEPNLISKRNVGLRNTPGLFTREQTAAWKTIVEEVHMRASYIFAQLCVLKHGILGKEAATIRGPSTISLNTDFPTTKAMSTEEIRDIVRDFVRAAKNAAEAGFDGVELLGATGDLIDAFTQEDTNQRDDEYGGSVENRSRFLHEVMKAVAHAIGIKRVGLCLSSRSTSQDIRLKESATLQFTDAIKRADNLKIAYIHLTEPLVAESNGIRDNEWLDFACTAFRGPILVQGGYNSKLARKFVDERHPDKDIVVMFGRYFTSNPDLVFRIQHDLEFTPYSQQDLFATKSFKGYTDYAFSKEYLGSLNMLTQLLC</sequence>
<dbReference type="GO" id="GO:0003959">
    <property type="term" value="F:NADPH dehydrogenase activity"/>
    <property type="evidence" value="ECO:0007669"/>
    <property type="project" value="TreeGrafter"/>
</dbReference>
<dbReference type="SUPFAM" id="SSF51395">
    <property type="entry name" value="FMN-linked oxidoreductases"/>
    <property type="match status" value="1"/>
</dbReference>
<keyword evidence="1" id="KW-0285">Flavoprotein</keyword>
<dbReference type="Pfam" id="PF00724">
    <property type="entry name" value="Oxidored_FMN"/>
    <property type="match status" value="1"/>
</dbReference>
<evidence type="ECO:0000313" key="4">
    <source>
        <dbReference type="Proteomes" id="UP000801864"/>
    </source>
</evidence>
<evidence type="ECO:0000256" key="1">
    <source>
        <dbReference type="ARBA" id="ARBA00022630"/>
    </source>
</evidence>
<gene>
    <name evidence="3" type="ORF">CFAM422_006444</name>
</gene>
<feature type="domain" description="NADH:flavin oxidoreductase/NADH oxidase N-terminal" evidence="2">
    <location>
        <begin position="6"/>
        <end position="330"/>
    </location>
</feature>
<accession>A0A9P5CE70</accession>